<evidence type="ECO:0000259" key="2">
    <source>
        <dbReference type="Pfam" id="PF18181"/>
    </source>
</evidence>
<keyword evidence="1" id="KW-1133">Transmembrane helix</keyword>
<feature type="transmembrane region" description="Helical" evidence="1">
    <location>
        <begin position="50"/>
        <end position="73"/>
    </location>
</feature>
<feature type="transmembrane region" description="Helical" evidence="1">
    <location>
        <begin position="214"/>
        <end position="231"/>
    </location>
</feature>
<keyword evidence="5" id="KW-1185">Reference proteome</keyword>
<sequence>MDLAHFPELFHLADRSAIAGQRRFLASTLVRLVSLAIAAVFGTFSIENGLLNIAALITGSALAVALVTEVYLLTARPERHWHEARAAAESAKSLVWRYIVRGQPFGMADGPDDPDALLLSRMMHIATRFRGIPTRSPAEEGEAVTEDMRRIRALTLKERQECYRHGRIKDQRRWYWVKAQRNERWAVGWSVALASIEAVGLVAAVLGAARVIELDVPGIVGALAVAGIAWTQTRQYRWLAQSYAVTALELGVIAIEDRWPVLERDWAHFVDETEETISKEHMLWAASHSIEAMDH</sequence>
<keyword evidence="1" id="KW-0472">Membrane</keyword>
<comment type="caution">
    <text evidence="4">The sequence shown here is derived from an EMBL/GenBank/DDBJ whole genome shotgun (WGS) entry which is preliminary data.</text>
</comment>
<dbReference type="NCBIfam" id="NF033610">
    <property type="entry name" value="SLATT_3"/>
    <property type="match status" value="1"/>
</dbReference>
<dbReference type="RefSeq" id="WP_271274946.1">
    <property type="nucleotide sequence ID" value="NZ_BAABFD010000001.1"/>
</dbReference>
<dbReference type="Proteomes" id="UP001212498">
    <property type="component" value="Unassembled WGS sequence"/>
</dbReference>
<dbReference type="Pfam" id="PF18184">
    <property type="entry name" value="SLATT_3"/>
    <property type="match status" value="1"/>
</dbReference>
<dbReference type="InterPro" id="IPR040884">
    <property type="entry name" value="SLATT_1"/>
</dbReference>
<organism evidence="4 5">
    <name type="scientific">Nonomuraea ferruginea</name>
    <dbReference type="NCBI Taxonomy" id="46174"/>
    <lineage>
        <taxon>Bacteria</taxon>
        <taxon>Bacillati</taxon>
        <taxon>Actinomycetota</taxon>
        <taxon>Actinomycetes</taxon>
        <taxon>Streptosporangiales</taxon>
        <taxon>Streptosporangiaceae</taxon>
        <taxon>Nonomuraea</taxon>
    </lineage>
</organism>
<name>A0ABT4SQX6_9ACTN</name>
<dbReference type="NCBIfam" id="NF033634">
    <property type="entry name" value="SLATT_1"/>
    <property type="match status" value="1"/>
</dbReference>
<evidence type="ECO:0000259" key="3">
    <source>
        <dbReference type="Pfam" id="PF18184"/>
    </source>
</evidence>
<feature type="domain" description="SMODS and SLOG-associating 2TM effector" evidence="3">
    <location>
        <begin position="7"/>
        <end position="160"/>
    </location>
</feature>
<proteinExistence type="predicted"/>
<gene>
    <name evidence="4" type="ORF">OUY24_02250</name>
</gene>
<evidence type="ECO:0000313" key="4">
    <source>
        <dbReference type="EMBL" id="MDA0639435.1"/>
    </source>
</evidence>
<evidence type="ECO:0000313" key="5">
    <source>
        <dbReference type="Proteomes" id="UP001212498"/>
    </source>
</evidence>
<feature type="transmembrane region" description="Helical" evidence="1">
    <location>
        <begin position="186"/>
        <end position="208"/>
    </location>
</feature>
<accession>A0ABT4SQX6</accession>
<dbReference type="InterPro" id="IPR041116">
    <property type="entry name" value="SLATT_3"/>
</dbReference>
<dbReference type="Pfam" id="PF18181">
    <property type="entry name" value="SLATT_1"/>
    <property type="match status" value="1"/>
</dbReference>
<feature type="transmembrane region" description="Helical" evidence="1">
    <location>
        <begin position="24"/>
        <end position="44"/>
    </location>
</feature>
<keyword evidence="1" id="KW-0812">Transmembrane</keyword>
<feature type="domain" description="SMODS and SLOG-associating 2TM effector" evidence="2">
    <location>
        <begin position="163"/>
        <end position="284"/>
    </location>
</feature>
<evidence type="ECO:0000256" key="1">
    <source>
        <dbReference type="SAM" id="Phobius"/>
    </source>
</evidence>
<reference evidence="4 5" key="1">
    <citation type="submission" date="2022-11" db="EMBL/GenBank/DDBJ databases">
        <title>Nonomuraea corallina sp. nov., a new species of the genus Nonomuraea isolated from sea side sediment in Thai sea.</title>
        <authorList>
            <person name="Ngamcharungchit C."/>
            <person name="Matsumoto A."/>
            <person name="Suriyachadkun C."/>
            <person name="Panbangred W."/>
            <person name="Inahashi Y."/>
            <person name="Intra B."/>
        </authorList>
    </citation>
    <scope>NUCLEOTIDE SEQUENCE [LARGE SCALE GENOMIC DNA]</scope>
    <source>
        <strain evidence="4 5">DSM 43553</strain>
    </source>
</reference>
<dbReference type="EMBL" id="JAPNUD010000003">
    <property type="protein sequence ID" value="MDA0639435.1"/>
    <property type="molecule type" value="Genomic_DNA"/>
</dbReference>
<protein>
    <submittedName>
        <fullName evidence="4">DUF4231 domain-containing protein</fullName>
    </submittedName>
</protein>